<feature type="chain" id="PRO_5002238871" description="Endopolyphosphatase" evidence="14">
    <location>
        <begin position="23"/>
        <end position="724"/>
    </location>
</feature>
<feature type="region of interest" description="Disordered" evidence="13">
    <location>
        <begin position="514"/>
        <end position="548"/>
    </location>
</feature>
<dbReference type="VEuPathDB" id="FungiDB:PV09_02600"/>
<comment type="function">
    <text evidence="12">Catalyzes the hydrolysis of inorganic polyphosphate (polyP) chains of many hundreds of phosphate residues into shorter lengths.</text>
</comment>
<dbReference type="Gene3D" id="3.60.21.10">
    <property type="match status" value="1"/>
</dbReference>
<dbReference type="InParanoid" id="A0A0D2B6U1"/>
<gene>
    <name evidence="16" type="ORF">PV09_02600</name>
</gene>
<dbReference type="PANTHER" id="PTHR10340">
    <property type="entry name" value="SPHINGOMYELIN PHOSPHODIESTERASE"/>
    <property type="match status" value="1"/>
</dbReference>
<dbReference type="InterPro" id="IPR004843">
    <property type="entry name" value="Calcineurin-like_PHP"/>
</dbReference>
<keyword evidence="11" id="KW-0325">Glycoprotein</keyword>
<comment type="subcellular location">
    <subcellularLocation>
        <location evidence="1">Vacuole membrane</location>
        <topology evidence="1">Single-pass type II membrane protein</topology>
    </subcellularLocation>
</comment>
<dbReference type="InterPro" id="IPR012358">
    <property type="entry name" value="EndopolyPtase_N1"/>
</dbReference>
<evidence type="ECO:0000256" key="2">
    <source>
        <dbReference type="ARBA" id="ARBA00010399"/>
    </source>
</evidence>
<evidence type="ECO:0000256" key="4">
    <source>
        <dbReference type="ARBA" id="ARBA00014458"/>
    </source>
</evidence>
<dbReference type="RefSeq" id="XP_016216808.1">
    <property type="nucleotide sequence ID" value="XM_016355672.1"/>
</dbReference>
<evidence type="ECO:0000256" key="14">
    <source>
        <dbReference type="SAM" id="SignalP"/>
    </source>
</evidence>
<evidence type="ECO:0000256" key="1">
    <source>
        <dbReference type="ARBA" id="ARBA00004576"/>
    </source>
</evidence>
<dbReference type="HOGENOM" id="CLU_013424_1_1_1"/>
<dbReference type="GO" id="GO:0004309">
    <property type="term" value="F:exopolyphosphatase activity"/>
    <property type="evidence" value="ECO:0007669"/>
    <property type="project" value="TreeGrafter"/>
</dbReference>
<proteinExistence type="inferred from homology"/>
<accession>A0A0D2B6U1</accession>
<evidence type="ECO:0000256" key="9">
    <source>
        <dbReference type="ARBA" id="ARBA00022989"/>
    </source>
</evidence>
<dbReference type="FunCoup" id="A0A0D2B6U1">
    <property type="interactions" value="188"/>
</dbReference>
<sequence length="724" mass="81961">MRTQRILQYLALLCSLGSSCVAHPSFLASTPRVYAQTSMRDNGAGRLKGKFLHITDIHPDPFYKIYSSTADEDACHRGKGPAGYYGAETSDCDSPVSLLNATFDWIKDNIRDEIDFVIWTGDSARHDNDERIPRSETQVVSQNKLVLQKFWEVFGKPDNVDDPDPYNDFIIPIVPTLGNNDILPHNIFLEGPNKWTKTYLDVWRQFIPEEQRHQFARGGWFFVEVIPNRLAVISLNTLYFFDSNSAVDGCSSKKQPGYEHFEWLRIQLEIMRSRGMKVILMGHVPPARVDSKMSWDETCWQKYALWQKQYRDVIVGSIFGHMNIDHFMLQDFKDIKKTFKKGRAPASLGRAKTKNAAGEEFSIMSAQDYLIDLRDYFSKIPSIGEVLRSGLDKDEEKDSVSWADTVLSVFRGKKGSGKDQNPLSKIGGEFGERYSVSFVGPSVVPNFFSTIRVFEYNITGLEDLNLDALRTDSSSPSKGSVDRAHPKQFSLSYDQSKLSFIEEFAEDIARSHLTSDKDVDEEKKKKTKKYKFKVPKPPSKSSPPGPAYSPQTFTLLGYTQYFANLTHINNDFAQSVESEDVQDIDEQRWKEGKHSGKVKKGKPHPRKFKFEVEYDTFSDKIYGLKDLTVRSFIDLAKVIGSSGHAEDAAYNYETDGVGADSIDDTETNQSNKKPKKRKANKVWHTFVKRAFVGTIDPRDFEALNSELGSEITTSAGEGSGGLEL</sequence>
<evidence type="ECO:0000256" key="13">
    <source>
        <dbReference type="SAM" id="MobiDB-lite"/>
    </source>
</evidence>
<evidence type="ECO:0000259" key="15">
    <source>
        <dbReference type="Pfam" id="PF00149"/>
    </source>
</evidence>
<dbReference type="GO" id="GO:0005774">
    <property type="term" value="C:vacuolar membrane"/>
    <property type="evidence" value="ECO:0007669"/>
    <property type="project" value="UniProtKB-SubCell"/>
</dbReference>
<keyword evidence="7 12" id="KW-0378">Hydrolase</keyword>
<dbReference type="STRING" id="253628.A0A0D2B6U1"/>
<dbReference type="EC" id="3.6.1.10" evidence="3 12"/>
<dbReference type="GO" id="GO:0008081">
    <property type="term" value="F:phosphoric diester hydrolase activity"/>
    <property type="evidence" value="ECO:0007669"/>
    <property type="project" value="TreeGrafter"/>
</dbReference>
<keyword evidence="8" id="KW-0735">Signal-anchor</keyword>
<reference evidence="16 17" key="1">
    <citation type="submission" date="2015-01" db="EMBL/GenBank/DDBJ databases">
        <title>The Genome Sequence of Ochroconis gallopava CBS43764.</title>
        <authorList>
            <consortium name="The Broad Institute Genomics Platform"/>
            <person name="Cuomo C."/>
            <person name="de Hoog S."/>
            <person name="Gorbushina A."/>
            <person name="Stielow B."/>
            <person name="Teixiera M."/>
            <person name="Abouelleil A."/>
            <person name="Chapman S.B."/>
            <person name="Priest M."/>
            <person name="Young S.K."/>
            <person name="Wortman J."/>
            <person name="Nusbaum C."/>
            <person name="Birren B."/>
        </authorList>
    </citation>
    <scope>NUCLEOTIDE SEQUENCE [LARGE SCALE GENOMIC DNA]</scope>
    <source>
        <strain evidence="16 17">CBS 43764</strain>
    </source>
</reference>
<evidence type="ECO:0000256" key="3">
    <source>
        <dbReference type="ARBA" id="ARBA00012459"/>
    </source>
</evidence>
<evidence type="ECO:0000256" key="10">
    <source>
        <dbReference type="ARBA" id="ARBA00023136"/>
    </source>
</evidence>
<keyword evidence="9" id="KW-1133">Transmembrane helix</keyword>
<evidence type="ECO:0000256" key="7">
    <source>
        <dbReference type="ARBA" id="ARBA00022801"/>
    </source>
</evidence>
<dbReference type="InterPro" id="IPR029052">
    <property type="entry name" value="Metallo-depent_PP-like"/>
</dbReference>
<keyword evidence="17" id="KW-1185">Reference proteome</keyword>
<feature type="region of interest" description="Disordered" evidence="13">
    <location>
        <begin position="656"/>
        <end position="678"/>
    </location>
</feature>
<dbReference type="EMBL" id="KN847534">
    <property type="protein sequence ID" value="KIW06939.1"/>
    <property type="molecule type" value="Genomic_DNA"/>
</dbReference>
<feature type="compositionally biased region" description="Basic residues" evidence="13">
    <location>
        <begin position="525"/>
        <end position="534"/>
    </location>
</feature>
<dbReference type="PANTHER" id="PTHR10340:SF55">
    <property type="entry name" value="ENDOPOLYPHOSPHATASE"/>
    <property type="match status" value="1"/>
</dbReference>
<comment type="similarity">
    <text evidence="2">Belongs to the endopolyphosphatase PPN1 family.</text>
</comment>
<dbReference type="SUPFAM" id="SSF56300">
    <property type="entry name" value="Metallo-dependent phosphatases"/>
    <property type="match status" value="1"/>
</dbReference>
<evidence type="ECO:0000313" key="16">
    <source>
        <dbReference type="EMBL" id="KIW06939.1"/>
    </source>
</evidence>
<keyword evidence="14" id="KW-0732">Signal</keyword>
<dbReference type="CDD" id="cd00842">
    <property type="entry name" value="MPP_ASMase"/>
    <property type="match status" value="1"/>
</dbReference>
<organism evidence="16 17">
    <name type="scientific">Verruconis gallopava</name>
    <dbReference type="NCBI Taxonomy" id="253628"/>
    <lineage>
        <taxon>Eukaryota</taxon>
        <taxon>Fungi</taxon>
        <taxon>Dikarya</taxon>
        <taxon>Ascomycota</taxon>
        <taxon>Pezizomycotina</taxon>
        <taxon>Dothideomycetes</taxon>
        <taxon>Pleosporomycetidae</taxon>
        <taxon>Venturiales</taxon>
        <taxon>Sympoventuriaceae</taxon>
        <taxon>Verruconis</taxon>
    </lineage>
</organism>
<keyword evidence="10 12" id="KW-0472">Membrane</keyword>
<evidence type="ECO:0000256" key="5">
    <source>
        <dbReference type="ARBA" id="ARBA00022554"/>
    </source>
</evidence>
<dbReference type="GO" id="GO:0006798">
    <property type="term" value="P:polyphosphate catabolic process"/>
    <property type="evidence" value="ECO:0007669"/>
    <property type="project" value="TreeGrafter"/>
</dbReference>
<evidence type="ECO:0000256" key="8">
    <source>
        <dbReference type="ARBA" id="ARBA00022968"/>
    </source>
</evidence>
<dbReference type="GO" id="GO:0000298">
    <property type="term" value="F:endopolyphosphatase activity"/>
    <property type="evidence" value="ECO:0007669"/>
    <property type="project" value="UniProtKB-EC"/>
</dbReference>
<dbReference type="FunFam" id="3.60.21.10:FF:000082">
    <property type="entry name" value="Endopolyphosphatase"/>
    <property type="match status" value="1"/>
</dbReference>
<comment type="catalytic activity">
    <reaction evidence="12">
        <text>[phosphate](n+1) + n H2O = (n+1) phosphate + n H(+)</text>
        <dbReference type="Rhea" id="RHEA:22452"/>
        <dbReference type="Rhea" id="RHEA-COMP:14280"/>
        <dbReference type="ChEBI" id="CHEBI:15377"/>
        <dbReference type="ChEBI" id="CHEBI:15378"/>
        <dbReference type="ChEBI" id="CHEBI:16838"/>
        <dbReference type="ChEBI" id="CHEBI:43474"/>
        <dbReference type="EC" id="3.6.1.10"/>
    </reaction>
</comment>
<dbReference type="Pfam" id="PF00149">
    <property type="entry name" value="Metallophos"/>
    <property type="match status" value="1"/>
</dbReference>
<feature type="domain" description="Calcineurin-like phosphoesterase" evidence="15">
    <location>
        <begin position="50"/>
        <end position="321"/>
    </location>
</feature>
<evidence type="ECO:0000256" key="11">
    <source>
        <dbReference type="ARBA" id="ARBA00023180"/>
    </source>
</evidence>
<dbReference type="PROSITE" id="PS51257">
    <property type="entry name" value="PROKAR_LIPOPROTEIN"/>
    <property type="match status" value="1"/>
</dbReference>
<dbReference type="InterPro" id="IPR041805">
    <property type="entry name" value="ASMase/PPN1_MPP"/>
</dbReference>
<keyword evidence="6" id="KW-0812">Transmembrane</keyword>
<dbReference type="AlphaFoldDB" id="A0A0D2B6U1"/>
<feature type="compositionally biased region" description="Pro residues" evidence="13">
    <location>
        <begin position="535"/>
        <end position="547"/>
    </location>
</feature>
<dbReference type="GO" id="GO:0000324">
    <property type="term" value="C:fungal-type vacuole"/>
    <property type="evidence" value="ECO:0007669"/>
    <property type="project" value="TreeGrafter"/>
</dbReference>
<evidence type="ECO:0000256" key="6">
    <source>
        <dbReference type="ARBA" id="ARBA00022692"/>
    </source>
</evidence>
<dbReference type="PIRSF" id="PIRSF027093">
    <property type="entry name" value="EndopolyPtase_N1"/>
    <property type="match status" value="1"/>
</dbReference>
<keyword evidence="5 12" id="KW-0926">Vacuole</keyword>
<dbReference type="OrthoDB" id="348678at2759"/>
<evidence type="ECO:0000313" key="17">
    <source>
        <dbReference type="Proteomes" id="UP000053259"/>
    </source>
</evidence>
<evidence type="ECO:0000256" key="12">
    <source>
        <dbReference type="PIRNR" id="PIRNR027093"/>
    </source>
</evidence>
<feature type="signal peptide" evidence="14">
    <location>
        <begin position="1"/>
        <end position="22"/>
    </location>
</feature>
<dbReference type="GeneID" id="27310573"/>
<name>A0A0D2B6U1_9PEZI</name>
<dbReference type="Proteomes" id="UP000053259">
    <property type="component" value="Unassembled WGS sequence"/>
</dbReference>
<protein>
    <recommendedName>
        <fullName evidence="4 12">Endopolyphosphatase</fullName>
        <ecNumber evidence="3 12">3.6.1.10</ecNumber>
    </recommendedName>
</protein>
<feature type="compositionally biased region" description="Basic and acidic residues" evidence="13">
    <location>
        <begin position="514"/>
        <end position="524"/>
    </location>
</feature>